<dbReference type="InterPro" id="IPR036388">
    <property type="entry name" value="WH-like_DNA-bd_sf"/>
</dbReference>
<dbReference type="InterPro" id="IPR003593">
    <property type="entry name" value="AAA+_ATPase"/>
</dbReference>
<dbReference type="EMBL" id="BFEA01000030">
    <property type="protein sequence ID" value="GBG62546.1"/>
    <property type="molecule type" value="Genomic_DNA"/>
</dbReference>
<feature type="domain" description="AAA+ ATPase" evidence="3">
    <location>
        <begin position="282"/>
        <end position="437"/>
    </location>
</feature>
<dbReference type="InterPro" id="IPR002182">
    <property type="entry name" value="NB-ARC"/>
</dbReference>
<dbReference type="Gene3D" id="1.10.10.10">
    <property type="entry name" value="Winged helix-like DNA-binding domain superfamily/Winged helix DNA-binding domain"/>
    <property type="match status" value="1"/>
</dbReference>
<dbReference type="InterPro" id="IPR042197">
    <property type="entry name" value="Apaf_helical"/>
</dbReference>
<dbReference type="Gene3D" id="3.40.50.300">
    <property type="entry name" value="P-loop containing nucleotide triphosphate hydrolases"/>
    <property type="match status" value="1"/>
</dbReference>
<dbReference type="GO" id="GO:0005737">
    <property type="term" value="C:cytoplasm"/>
    <property type="evidence" value="ECO:0007669"/>
    <property type="project" value="TreeGrafter"/>
</dbReference>
<comment type="caution">
    <text evidence="4">The sequence shown here is derived from an EMBL/GenBank/DDBJ whole genome shotgun (WGS) entry which is preliminary data.</text>
</comment>
<dbReference type="InterPro" id="IPR032675">
    <property type="entry name" value="LRR_dom_sf"/>
</dbReference>
<evidence type="ECO:0000259" key="3">
    <source>
        <dbReference type="SMART" id="SM00382"/>
    </source>
</evidence>
<dbReference type="AlphaFoldDB" id="A0A388JXM7"/>
<protein>
    <recommendedName>
        <fullName evidence="3">AAA+ ATPase domain-containing protein</fullName>
    </recommendedName>
</protein>
<dbReference type="PRINTS" id="PR00364">
    <property type="entry name" value="DISEASERSIST"/>
</dbReference>
<organism evidence="4 5">
    <name type="scientific">Chara braunii</name>
    <name type="common">Braun's stonewort</name>
    <dbReference type="NCBI Taxonomy" id="69332"/>
    <lineage>
        <taxon>Eukaryota</taxon>
        <taxon>Viridiplantae</taxon>
        <taxon>Streptophyta</taxon>
        <taxon>Charophyceae</taxon>
        <taxon>Charales</taxon>
        <taxon>Characeae</taxon>
        <taxon>Chara</taxon>
    </lineage>
</organism>
<dbReference type="STRING" id="69332.A0A388JXM7"/>
<keyword evidence="2" id="KW-0677">Repeat</keyword>
<name>A0A388JXM7_CHABU</name>
<dbReference type="Pfam" id="PF00931">
    <property type="entry name" value="NB-ARC"/>
    <property type="match status" value="1"/>
</dbReference>
<evidence type="ECO:0000256" key="2">
    <source>
        <dbReference type="ARBA" id="ARBA00022737"/>
    </source>
</evidence>
<keyword evidence="1" id="KW-0433">Leucine-rich repeat</keyword>
<dbReference type="InterPro" id="IPR027417">
    <property type="entry name" value="P-loop_NTPase"/>
</dbReference>
<dbReference type="Proteomes" id="UP000265515">
    <property type="component" value="Unassembled WGS sequence"/>
</dbReference>
<dbReference type="SMART" id="SM00382">
    <property type="entry name" value="AAA"/>
    <property type="match status" value="1"/>
</dbReference>
<proteinExistence type="predicted"/>
<dbReference type="SUPFAM" id="SSF52058">
    <property type="entry name" value="L domain-like"/>
    <property type="match status" value="2"/>
</dbReference>
<evidence type="ECO:0000313" key="5">
    <source>
        <dbReference type="Proteomes" id="UP000265515"/>
    </source>
</evidence>
<dbReference type="GO" id="GO:0043531">
    <property type="term" value="F:ADP binding"/>
    <property type="evidence" value="ECO:0007669"/>
    <property type="project" value="InterPro"/>
</dbReference>
<dbReference type="Gene3D" id="3.80.10.10">
    <property type="entry name" value="Ribonuclease Inhibitor"/>
    <property type="match status" value="4"/>
</dbReference>
<evidence type="ECO:0000256" key="1">
    <source>
        <dbReference type="ARBA" id="ARBA00022614"/>
    </source>
</evidence>
<dbReference type="OrthoDB" id="2018313at2759"/>
<reference evidence="4 5" key="1">
    <citation type="journal article" date="2018" name="Cell">
        <title>The Chara Genome: Secondary Complexity and Implications for Plant Terrestrialization.</title>
        <authorList>
            <person name="Nishiyama T."/>
            <person name="Sakayama H."/>
            <person name="Vries J.D."/>
            <person name="Buschmann H."/>
            <person name="Saint-Marcoux D."/>
            <person name="Ullrich K.K."/>
            <person name="Haas F.B."/>
            <person name="Vanderstraeten L."/>
            <person name="Becker D."/>
            <person name="Lang D."/>
            <person name="Vosolsobe S."/>
            <person name="Rombauts S."/>
            <person name="Wilhelmsson P.K.I."/>
            <person name="Janitza P."/>
            <person name="Kern R."/>
            <person name="Heyl A."/>
            <person name="Rumpler F."/>
            <person name="Villalobos L.I.A.C."/>
            <person name="Clay J.M."/>
            <person name="Skokan R."/>
            <person name="Toyoda A."/>
            <person name="Suzuki Y."/>
            <person name="Kagoshima H."/>
            <person name="Schijlen E."/>
            <person name="Tajeshwar N."/>
            <person name="Catarino B."/>
            <person name="Hetherington A.J."/>
            <person name="Saltykova A."/>
            <person name="Bonnot C."/>
            <person name="Breuninger H."/>
            <person name="Symeonidi A."/>
            <person name="Radhakrishnan G.V."/>
            <person name="Van Nieuwerburgh F."/>
            <person name="Deforce D."/>
            <person name="Chang C."/>
            <person name="Karol K.G."/>
            <person name="Hedrich R."/>
            <person name="Ulvskov P."/>
            <person name="Glockner G."/>
            <person name="Delwiche C.F."/>
            <person name="Petrasek J."/>
            <person name="Van de Peer Y."/>
            <person name="Friml J."/>
            <person name="Beilby M."/>
            <person name="Dolan L."/>
            <person name="Kohara Y."/>
            <person name="Sugano S."/>
            <person name="Fujiyama A."/>
            <person name="Delaux P.-M."/>
            <person name="Quint M."/>
            <person name="TheiBen G."/>
            <person name="Hagemann M."/>
            <person name="Harholt J."/>
            <person name="Dunand C."/>
            <person name="Zachgo S."/>
            <person name="Langdale J."/>
            <person name="Maumus F."/>
            <person name="Straeten D.V.D."/>
            <person name="Gould S.B."/>
            <person name="Rensing S.A."/>
        </authorList>
    </citation>
    <scope>NUCLEOTIDE SEQUENCE [LARGE SCALE GENOMIC DNA]</scope>
    <source>
        <strain evidence="4 5">S276</strain>
    </source>
</reference>
<dbReference type="Gene3D" id="1.10.8.430">
    <property type="entry name" value="Helical domain of apoptotic protease-activating factors"/>
    <property type="match status" value="1"/>
</dbReference>
<dbReference type="InterPro" id="IPR003591">
    <property type="entry name" value="Leu-rich_rpt_typical-subtyp"/>
</dbReference>
<dbReference type="OMA" id="HEEVCHE"/>
<dbReference type="InterPro" id="IPR050216">
    <property type="entry name" value="LRR_domain-containing"/>
</dbReference>
<sequence>MALLGSEVFVGAAVGALFGQLGAEITIFGKGVTRFCKECPSHEEVCHEIEVDILLVKPVIEDLQRSVSASSVNAVASETIKEHVRNLQNDVRQMHLDLEEIRIRQSGVVSSFLKQIVWGNGWVDKGLRTLQSRVKDWISKYHMLSPVLISEVREMVAELSQDGARAGLQVNEVHEMVGKILQAVTPAEPPGSHPVAPTGAVAATPSTRFSGTLPLPGGVAATSVCGVVPTHGVPTAPKAAYFPPIPVEGHLYGLDEGSWEVQWTLRHGQYESPHAPSQPRQGPEIVCIHGMGGVGKTTLAKLVHNSEEMKGHFPSGRVWAVCGQLNTGFQVLQGLWRKWWKLTQIGEPPSLDDQIEGESRLNEILSGKKVLVVIDDVWRPSQIDWVERVLPRNCSVIITTRNAGVVPTHGVVGHQVKPLGDRESLKLLCQCAFGTEFPPPELSAVVEQVCQRCGGLPLALRVVGGNLSTHCEDADMWESWLEFLDPSQKRCQIQPGSNYTDFEERVIGVLQRSIDALKRENPVFLDMFLDLVGFPEDYRIPRNVIVALWSIYPTVGDMRSAKHRLEIFIRLSLVEVQDDNHVSLHDMTREAGIFMIRSPSEPPVMLGNLDTLANDDGESTSGGQQRLFLTGNECDGDLVARHVQNVRKLSWVAPEFLTKRNEETGTDVLSSDSWTMPRLVSFCAFWNESDVKFHERCQIVCQQFLRRIAESAELRILLLLNLSPYALVSDWFATLPNLQVLIVEFPLHFQYLPTIFPSSVARLHNLRVLDIRFNGLQPMAVDPVAIEKLAALKVLRIMRFNLLGATDDMSGDDADDSASDMSLPVEQVPAAVVDKLLMPDLEEFVFECKGLRDTGLSPTIGKLTALRCLKVSWCDELTRVPPEIGNLRNLVKLTISHSSLGELPATIGQLQCLTKMVVFVSSLESVPEEIGDLRMLARLDISVAELKAVPTTIGNLSGRLEHLDFACALAKIEEIPKQIGQLTNLRKLDLQGATLITSLPSEISNLHKLKSLGLSECESIEALPDGIAQLTNLELLDLDGCAQLEGLPEEFGNMSKLKELRLNGSGIVELPASISRLEWLRTLHLQDCQQLYELRVELGCLTRLKELYLDASSITEIPRWITNLLRLTKLGLPPVTHLPDEIGDMESLETLVLKKSDITDLPASLGRLHTLTDLDLQNCKQLTRLPAEIGCLSQLERLGLRGSGVVDLPSSISGLQRLAKIFLQECTQLTRLPPELACLPELKEVKLEASGIPELPSWLSSRLVKRAAAKKHSSP</sequence>
<dbReference type="PANTHER" id="PTHR48051:SF1">
    <property type="entry name" value="RAS SUPPRESSOR PROTEIN 1"/>
    <property type="match status" value="1"/>
</dbReference>
<dbReference type="Gramene" id="GBG62546">
    <property type="protein sequence ID" value="GBG62546"/>
    <property type="gene ID" value="CBR_g31185"/>
</dbReference>
<accession>A0A388JXM7</accession>
<dbReference type="PANTHER" id="PTHR48051">
    <property type="match status" value="1"/>
</dbReference>
<evidence type="ECO:0000313" key="4">
    <source>
        <dbReference type="EMBL" id="GBG62546.1"/>
    </source>
</evidence>
<keyword evidence="5" id="KW-1185">Reference proteome</keyword>
<dbReference type="SMART" id="SM00369">
    <property type="entry name" value="LRR_TYP"/>
    <property type="match status" value="10"/>
</dbReference>
<dbReference type="SUPFAM" id="SSF52540">
    <property type="entry name" value="P-loop containing nucleoside triphosphate hydrolases"/>
    <property type="match status" value="1"/>
</dbReference>
<gene>
    <name evidence="4" type="ORF">CBR_g31185</name>
</gene>